<proteinExistence type="predicted"/>
<dbReference type="GeneID" id="31887489"/>
<protein>
    <submittedName>
        <fullName evidence="2">Glycosyl transferase family 2</fullName>
    </submittedName>
</protein>
<dbReference type="Proteomes" id="UP000046373">
    <property type="component" value="Unassembled WGS sequence"/>
</dbReference>
<evidence type="ECO:0000313" key="2">
    <source>
        <dbReference type="EMBL" id="CDX12741.1"/>
    </source>
</evidence>
<dbReference type="GO" id="GO:0016740">
    <property type="term" value="F:transferase activity"/>
    <property type="evidence" value="ECO:0007669"/>
    <property type="project" value="UniProtKB-KW"/>
</dbReference>
<name>A0A090DGH8_MESPL</name>
<feature type="domain" description="Glycosyltransferase 2-like" evidence="1">
    <location>
        <begin position="4"/>
        <end position="110"/>
    </location>
</feature>
<dbReference type="EMBL" id="CCNB01000001">
    <property type="protein sequence ID" value="CDX12741.1"/>
    <property type="molecule type" value="Genomic_DNA"/>
</dbReference>
<dbReference type="Gene3D" id="3.90.550.10">
    <property type="entry name" value="Spore Coat Polysaccharide Biosynthesis Protein SpsA, Chain A"/>
    <property type="match status" value="1"/>
</dbReference>
<keyword evidence="2" id="KW-0808">Transferase</keyword>
<evidence type="ECO:0000313" key="3">
    <source>
        <dbReference type="Proteomes" id="UP000046373"/>
    </source>
</evidence>
<dbReference type="InterPro" id="IPR001173">
    <property type="entry name" value="Glyco_trans_2-like"/>
</dbReference>
<reference evidence="2 3" key="1">
    <citation type="submission" date="2014-08" db="EMBL/GenBank/DDBJ databases">
        <authorList>
            <person name="Moulin Lionel"/>
        </authorList>
    </citation>
    <scope>NUCLEOTIDE SEQUENCE [LARGE SCALE GENOMIC DNA]</scope>
</reference>
<dbReference type="InterPro" id="IPR050834">
    <property type="entry name" value="Glycosyltransf_2"/>
</dbReference>
<gene>
    <name evidence="2" type="ORF">MPLDJ20_10052</name>
</gene>
<organism evidence="2 3">
    <name type="scientific">Mesorhizobium plurifarium</name>
    <dbReference type="NCBI Taxonomy" id="69974"/>
    <lineage>
        <taxon>Bacteria</taxon>
        <taxon>Pseudomonadati</taxon>
        <taxon>Pseudomonadota</taxon>
        <taxon>Alphaproteobacteria</taxon>
        <taxon>Hyphomicrobiales</taxon>
        <taxon>Phyllobacteriaceae</taxon>
        <taxon>Mesorhizobium</taxon>
    </lineage>
</organism>
<dbReference type="CDD" id="cd00761">
    <property type="entry name" value="Glyco_tranf_GTA_type"/>
    <property type="match status" value="1"/>
</dbReference>
<dbReference type="AlphaFoldDB" id="A0A090DGH8"/>
<dbReference type="InterPro" id="IPR029044">
    <property type="entry name" value="Nucleotide-diphossugar_trans"/>
</dbReference>
<evidence type="ECO:0000259" key="1">
    <source>
        <dbReference type="Pfam" id="PF00535"/>
    </source>
</evidence>
<sequence>MKLSVIMPVHNRERFVVPALRSLIRQRDAADLDIIVIDDGSTDGSAEAVRSMADENPCIRLFRHAHMGVAAARNAGLRQLPADAGFVSFLDSDDISLAGRFKADLAHFETRPGLDLTYSLMTLVDRIDDETLEPAPDSRMMTLRGLSLSTALFSRALVDRVGWFDEEFELSEDTDYLLRVFETGPRYELLDSVAIYYRRHAGNATRENDGRLRDHLRAIHKSMRRRKADSSLREAPGFFEYKSPPDWQGM</sequence>
<dbReference type="PANTHER" id="PTHR43685:SF2">
    <property type="entry name" value="GLYCOSYLTRANSFERASE 2-LIKE DOMAIN-CONTAINING PROTEIN"/>
    <property type="match status" value="1"/>
</dbReference>
<dbReference type="PANTHER" id="PTHR43685">
    <property type="entry name" value="GLYCOSYLTRANSFERASE"/>
    <property type="match status" value="1"/>
</dbReference>
<dbReference type="SUPFAM" id="SSF53448">
    <property type="entry name" value="Nucleotide-diphospho-sugar transferases"/>
    <property type="match status" value="1"/>
</dbReference>
<dbReference type="Pfam" id="PF00535">
    <property type="entry name" value="Glycos_transf_2"/>
    <property type="match status" value="1"/>
</dbReference>
<accession>A0A090DGH8</accession>